<reference evidence="2 3" key="1">
    <citation type="journal article" date="2014" name="Genome Announc.">
        <title>Draft Genome Sequence of Streptomyces fradiae ATCC 19609, a Strain Highly Sensitive to Antibiotics.</title>
        <authorList>
            <person name="Bekker O.B."/>
            <person name="Klimina K.M."/>
            <person name="Vatlin A.A."/>
            <person name="Zakharevich N.V."/>
            <person name="Kasianov A.S."/>
            <person name="Danilenko V.N."/>
        </authorList>
    </citation>
    <scope>NUCLEOTIDE SEQUENCE [LARGE SCALE GENOMIC DNA]</scope>
    <source>
        <strain evidence="2 3">ATCC 19609</strain>
    </source>
</reference>
<feature type="compositionally biased region" description="Polar residues" evidence="1">
    <location>
        <begin position="1"/>
        <end position="20"/>
    </location>
</feature>
<sequence>MSTPAHRTSPRPSVTALTPNRQRRDRSRAGSPSGNPAERALREIQAGAGNRAATAAVQRARGAANTANTAQGNAPENGNASAAAKSYRDRIAAVLDRLKKNLEFIDTFVKGVHVPANAGFSQQASATVNDGLKHSAASSGTAAASENLVTESAGAVLSGMEAAKARKSARKHEKGAAFHEADKKSTSKTTDAVVGAASSGSYALAIAKELTKAQKAANAMTAAEASGIGSGAVGAVKGARAASRFGMTARKYRALKALDKPDRTEEGALARLSQAREQAEWAAAEAYVALDLQWDHEGEDRLERVSEAIDAAWAAMGDARDAAGDLRRAEDVNTLNTVHTYALGKQRHKMGKQAATAVGESTKAAGGIVTAVAATAGGAGLASNPVGWGLAAGAAGLILGVTAYRAGRAGMKRYDGARHPERWAAEEETPVEPASREDALKEALKFWKKVENGERQAMARKIYGLAAGPDIRGSGVTAAGMRDSARALLIALKAGPANHRLTADEWADSLNDPAKTAAWIKEIAEQLSSA</sequence>
<dbReference type="OrthoDB" id="4338720at2"/>
<name>A0A420V8P4_9ACTN</name>
<evidence type="ECO:0000256" key="1">
    <source>
        <dbReference type="SAM" id="MobiDB-lite"/>
    </source>
</evidence>
<gene>
    <name evidence="2" type="ORF">SFRA_000075</name>
</gene>
<feature type="region of interest" description="Disordered" evidence="1">
    <location>
        <begin position="1"/>
        <end position="81"/>
    </location>
</feature>
<dbReference type="EMBL" id="JNAD02000001">
    <property type="protein sequence ID" value="RKM98721.1"/>
    <property type="molecule type" value="Genomic_DNA"/>
</dbReference>
<dbReference type="RefSeq" id="WP_043472484.1">
    <property type="nucleotide sequence ID" value="NZ_CP134822.1"/>
</dbReference>
<dbReference type="AlphaFoldDB" id="A0A420V8P4"/>
<feature type="compositionally biased region" description="Low complexity" evidence="1">
    <location>
        <begin position="45"/>
        <end position="74"/>
    </location>
</feature>
<dbReference type="Proteomes" id="UP000028058">
    <property type="component" value="Unassembled WGS sequence"/>
</dbReference>
<keyword evidence="3" id="KW-1185">Reference proteome</keyword>
<protein>
    <submittedName>
        <fullName evidence="2">Uncharacterized protein</fullName>
    </submittedName>
</protein>
<organism evidence="2 3">
    <name type="scientific">Streptomyces xinghaiensis</name>
    <dbReference type="NCBI Taxonomy" id="1038928"/>
    <lineage>
        <taxon>Bacteria</taxon>
        <taxon>Bacillati</taxon>
        <taxon>Actinomycetota</taxon>
        <taxon>Actinomycetes</taxon>
        <taxon>Kitasatosporales</taxon>
        <taxon>Streptomycetaceae</taxon>
        <taxon>Streptomyces</taxon>
    </lineage>
</organism>
<proteinExistence type="predicted"/>
<evidence type="ECO:0000313" key="3">
    <source>
        <dbReference type="Proteomes" id="UP000028058"/>
    </source>
</evidence>
<evidence type="ECO:0000313" key="2">
    <source>
        <dbReference type="EMBL" id="RKM98721.1"/>
    </source>
</evidence>
<accession>A0A420V8P4</accession>
<comment type="caution">
    <text evidence="2">The sequence shown here is derived from an EMBL/GenBank/DDBJ whole genome shotgun (WGS) entry which is preliminary data.</text>
</comment>